<dbReference type="EMBL" id="JABXYK010000004">
    <property type="protein sequence ID" value="NVP55276.1"/>
    <property type="molecule type" value="Genomic_DNA"/>
</dbReference>
<keyword evidence="3" id="KW-0238">DNA-binding</keyword>
<evidence type="ECO:0000313" key="7">
    <source>
        <dbReference type="Proteomes" id="UP000659172"/>
    </source>
</evidence>
<evidence type="ECO:0000256" key="1">
    <source>
        <dbReference type="ARBA" id="ARBA00022491"/>
    </source>
</evidence>
<dbReference type="InterPro" id="IPR047057">
    <property type="entry name" value="MerR_fam"/>
</dbReference>
<dbReference type="PRINTS" id="PR00040">
    <property type="entry name" value="HTHMERR"/>
</dbReference>
<sequence>MEHVFSIGKLAAASGSKVETIRYYEAIGLLPEPERNAGNQRRYSARHYDRLVFILHARDLGLSIDAIRQLIDLSSHPDMPCHDADEIARRQLEDVRQRIARLKLLEAELERTLSDCSHGTIAECKVIETLAQCGACERHQRPPR</sequence>
<dbReference type="InterPro" id="IPR015358">
    <property type="entry name" value="Tscrpt_reg_MerR_DNA-bd"/>
</dbReference>
<evidence type="ECO:0000256" key="3">
    <source>
        <dbReference type="ARBA" id="ARBA00023125"/>
    </source>
</evidence>
<dbReference type="InterPro" id="IPR000551">
    <property type="entry name" value="MerR-type_HTH_dom"/>
</dbReference>
<dbReference type="Pfam" id="PF00376">
    <property type="entry name" value="MerR"/>
    <property type="match status" value="1"/>
</dbReference>
<protein>
    <submittedName>
        <fullName evidence="6">Helix-turn-helix domain-containing protein</fullName>
    </submittedName>
</protein>
<dbReference type="InterPro" id="IPR009061">
    <property type="entry name" value="DNA-bd_dom_put_sf"/>
</dbReference>
<dbReference type="Pfam" id="PF09278">
    <property type="entry name" value="MerR-DNA-bind"/>
    <property type="match status" value="1"/>
</dbReference>
<dbReference type="CDD" id="cd04785">
    <property type="entry name" value="HTH_CadR-PbrR-like"/>
    <property type="match status" value="1"/>
</dbReference>
<keyword evidence="2" id="KW-0805">Transcription regulation</keyword>
<dbReference type="Gene3D" id="1.10.1660.10">
    <property type="match status" value="1"/>
</dbReference>
<dbReference type="PROSITE" id="PS50937">
    <property type="entry name" value="HTH_MERR_2"/>
    <property type="match status" value="1"/>
</dbReference>
<keyword evidence="1" id="KW-0678">Repressor</keyword>
<feature type="domain" description="HTH merR-type" evidence="5">
    <location>
        <begin position="4"/>
        <end position="73"/>
    </location>
</feature>
<dbReference type="PANTHER" id="PTHR30204">
    <property type="entry name" value="REDOX-CYCLING DRUG-SENSING TRANSCRIPTIONAL ACTIVATOR SOXR"/>
    <property type="match status" value="1"/>
</dbReference>
<dbReference type="Proteomes" id="UP000659172">
    <property type="component" value="Unassembled WGS sequence"/>
</dbReference>
<dbReference type="SUPFAM" id="SSF46955">
    <property type="entry name" value="Putative DNA-binding domain"/>
    <property type="match status" value="1"/>
</dbReference>
<reference evidence="6 7" key="1">
    <citation type="submission" date="2020-06" db="EMBL/GenBank/DDBJ databases">
        <title>Rhizobium sp.nov. isolated from the tomato plant.</title>
        <authorList>
            <person name="Thin K.K."/>
            <person name="Zhang X."/>
            <person name="He S."/>
        </authorList>
    </citation>
    <scope>NUCLEOTIDE SEQUENCE [LARGE SCALE GENOMIC DNA]</scope>
    <source>
        <strain evidence="6 7">DBTS2</strain>
    </source>
</reference>
<dbReference type="SMART" id="SM00422">
    <property type="entry name" value="HTH_MERR"/>
    <property type="match status" value="1"/>
</dbReference>
<accession>A0ABX2QG06</accession>
<gene>
    <name evidence="6" type="ORF">HV823_08405</name>
</gene>
<name>A0ABX2QG06_9HYPH</name>
<dbReference type="PANTHER" id="PTHR30204:SF69">
    <property type="entry name" value="MERR-FAMILY TRANSCRIPTIONAL REGULATOR"/>
    <property type="match status" value="1"/>
</dbReference>
<evidence type="ECO:0000256" key="2">
    <source>
        <dbReference type="ARBA" id="ARBA00023015"/>
    </source>
</evidence>
<keyword evidence="4" id="KW-0804">Transcription</keyword>
<evidence type="ECO:0000256" key="4">
    <source>
        <dbReference type="ARBA" id="ARBA00023163"/>
    </source>
</evidence>
<keyword evidence="7" id="KW-1185">Reference proteome</keyword>
<organism evidence="6 7">
    <name type="scientific">Mycoplana rhizolycopersici</name>
    <dbReference type="NCBI Taxonomy" id="2746702"/>
    <lineage>
        <taxon>Bacteria</taxon>
        <taxon>Pseudomonadati</taxon>
        <taxon>Pseudomonadota</taxon>
        <taxon>Alphaproteobacteria</taxon>
        <taxon>Hyphomicrobiales</taxon>
        <taxon>Rhizobiaceae</taxon>
        <taxon>Mycoplana</taxon>
    </lineage>
</organism>
<evidence type="ECO:0000259" key="5">
    <source>
        <dbReference type="PROSITE" id="PS50937"/>
    </source>
</evidence>
<dbReference type="RefSeq" id="WP_176949267.1">
    <property type="nucleotide sequence ID" value="NZ_JABXYK010000004.1"/>
</dbReference>
<evidence type="ECO:0000313" key="6">
    <source>
        <dbReference type="EMBL" id="NVP55276.1"/>
    </source>
</evidence>
<proteinExistence type="predicted"/>
<comment type="caution">
    <text evidence="6">The sequence shown here is derived from an EMBL/GenBank/DDBJ whole genome shotgun (WGS) entry which is preliminary data.</text>
</comment>